<feature type="region of interest" description="Disordered" evidence="6">
    <location>
        <begin position="163"/>
        <end position="192"/>
    </location>
</feature>
<keyword evidence="4" id="KW-0456">Lyase</keyword>
<dbReference type="InterPro" id="IPR015424">
    <property type="entry name" value="PyrdxlP-dep_Trfase"/>
</dbReference>
<evidence type="ECO:0000256" key="7">
    <source>
        <dbReference type="SAM" id="Phobius"/>
    </source>
</evidence>
<keyword evidence="2" id="KW-0210">Decarboxylase</keyword>
<dbReference type="GO" id="GO:0016831">
    <property type="term" value="F:carboxy-lyase activity"/>
    <property type="evidence" value="ECO:0007669"/>
    <property type="project" value="UniProtKB-KW"/>
</dbReference>
<dbReference type="OMA" id="GMLELEM"/>
<feature type="region of interest" description="Disordered" evidence="6">
    <location>
        <begin position="916"/>
        <end position="935"/>
    </location>
</feature>
<feature type="transmembrane region" description="Helical" evidence="7">
    <location>
        <begin position="126"/>
        <end position="148"/>
    </location>
</feature>
<accession>A0A0B2VTB5</accession>
<organism evidence="8 9">
    <name type="scientific">Toxocara canis</name>
    <name type="common">Canine roundworm</name>
    <dbReference type="NCBI Taxonomy" id="6265"/>
    <lineage>
        <taxon>Eukaryota</taxon>
        <taxon>Metazoa</taxon>
        <taxon>Ecdysozoa</taxon>
        <taxon>Nematoda</taxon>
        <taxon>Chromadorea</taxon>
        <taxon>Rhabditida</taxon>
        <taxon>Spirurina</taxon>
        <taxon>Ascaridomorpha</taxon>
        <taxon>Ascaridoidea</taxon>
        <taxon>Toxocaridae</taxon>
        <taxon>Toxocara</taxon>
    </lineage>
</organism>
<evidence type="ECO:0000256" key="1">
    <source>
        <dbReference type="ARBA" id="ARBA00001933"/>
    </source>
</evidence>
<evidence type="ECO:0000256" key="4">
    <source>
        <dbReference type="ARBA" id="ARBA00023239"/>
    </source>
</evidence>
<dbReference type="Proteomes" id="UP000031036">
    <property type="component" value="Unassembled WGS sequence"/>
</dbReference>
<dbReference type="STRING" id="6265.A0A0B2VTB5"/>
<dbReference type="OrthoDB" id="639767at2759"/>
<dbReference type="GO" id="GO:0005737">
    <property type="term" value="C:cytoplasm"/>
    <property type="evidence" value="ECO:0007669"/>
    <property type="project" value="TreeGrafter"/>
</dbReference>
<dbReference type="SUPFAM" id="SSF53383">
    <property type="entry name" value="PLP-dependent transferases"/>
    <property type="match status" value="1"/>
</dbReference>
<keyword evidence="7" id="KW-0472">Membrane</keyword>
<dbReference type="InterPro" id="IPR002129">
    <property type="entry name" value="PyrdxlP-dep_de-COase"/>
</dbReference>
<evidence type="ECO:0000313" key="8">
    <source>
        <dbReference type="EMBL" id="KHN84210.1"/>
    </source>
</evidence>
<dbReference type="Gene3D" id="3.40.640.10">
    <property type="entry name" value="Type I PLP-dependent aspartate aminotransferase-like (Major domain)"/>
    <property type="match status" value="1"/>
</dbReference>
<dbReference type="GO" id="GO:0030170">
    <property type="term" value="F:pyridoxal phosphate binding"/>
    <property type="evidence" value="ECO:0007669"/>
    <property type="project" value="InterPro"/>
</dbReference>
<dbReference type="Pfam" id="PF00282">
    <property type="entry name" value="Pyridoxal_deC"/>
    <property type="match status" value="1"/>
</dbReference>
<feature type="region of interest" description="Disordered" evidence="6">
    <location>
        <begin position="96"/>
        <end position="116"/>
    </location>
</feature>
<dbReference type="InterPro" id="IPR015421">
    <property type="entry name" value="PyrdxlP-dep_Trfase_major"/>
</dbReference>
<dbReference type="PANTHER" id="PTHR11999:SF70">
    <property type="entry name" value="MIP05841P"/>
    <property type="match status" value="1"/>
</dbReference>
<gene>
    <name evidence="8" type="ORF">Tcan_18430</name>
</gene>
<keyword evidence="3 5" id="KW-0663">Pyridoxal phosphate</keyword>
<feature type="modified residue" description="N6-(pyridoxal phosphate)lysine" evidence="5">
    <location>
        <position position="529"/>
    </location>
</feature>
<reference evidence="8 9" key="1">
    <citation type="submission" date="2014-11" db="EMBL/GenBank/DDBJ databases">
        <title>Genetic blueprint of the zoonotic pathogen Toxocara canis.</title>
        <authorList>
            <person name="Zhu X.-Q."/>
            <person name="Korhonen P.K."/>
            <person name="Cai H."/>
            <person name="Young N.D."/>
            <person name="Nejsum P."/>
            <person name="von Samson-Himmelstjerna G."/>
            <person name="Boag P.R."/>
            <person name="Tan P."/>
            <person name="Li Q."/>
            <person name="Min J."/>
            <person name="Yang Y."/>
            <person name="Wang X."/>
            <person name="Fang X."/>
            <person name="Hall R.S."/>
            <person name="Hofmann A."/>
            <person name="Sternberg P.W."/>
            <person name="Jex A.R."/>
            <person name="Gasser R.B."/>
        </authorList>
    </citation>
    <scope>NUCLEOTIDE SEQUENCE [LARGE SCALE GENOMIC DNA]</scope>
    <source>
        <strain evidence="8">PN_DK_2014</strain>
    </source>
</reference>
<feature type="compositionally biased region" description="Low complexity" evidence="6">
    <location>
        <begin position="763"/>
        <end position="776"/>
    </location>
</feature>
<comment type="caution">
    <text evidence="8">The sequence shown here is derived from an EMBL/GenBank/DDBJ whole genome shotgun (WGS) entry which is preliminary data.</text>
</comment>
<evidence type="ECO:0000256" key="6">
    <source>
        <dbReference type="SAM" id="MobiDB-lite"/>
    </source>
</evidence>
<name>A0A0B2VTB5_TOXCA</name>
<evidence type="ECO:0000256" key="3">
    <source>
        <dbReference type="ARBA" id="ARBA00022898"/>
    </source>
</evidence>
<evidence type="ECO:0000313" key="9">
    <source>
        <dbReference type="Proteomes" id="UP000031036"/>
    </source>
</evidence>
<dbReference type="EMBL" id="JPKZ01001033">
    <property type="protein sequence ID" value="KHN84210.1"/>
    <property type="molecule type" value="Genomic_DNA"/>
</dbReference>
<feature type="region of interest" description="Disordered" evidence="6">
    <location>
        <begin position="753"/>
        <end position="892"/>
    </location>
</feature>
<sequence>MKLPLFTNSFQDIRTMESYSIRYRQMDRPCELPVGRGIVLQFFKTNGSIEVHFISQGMRMPNMRFREDEPISKLESFLNGVCSTIDSNIGRRRQARAAHDEGIISEEEDSTERRKKNSGTISVKEWVIVAVVIIVCIGFAAIAIMFYLDHKFNLNDEGIISEEEDSTERRKKNSGTKNEKKKKKDEKEVDESLRATMPSGEHYTHIFVKHICDVANFCMEYEDGDAVPKKELKIIIPGTIERNIAEPNETPTPPSAIIDELKGVILPMFEQYPKVRAHSFYPGVQSLTDILVEFGCNLLAARGIVTDGSPGMLELEMVTTSWDGSPGMLELEMVTTSWVGKAFGLPSSFLRGKNSEGGGLLLTTTTEGMFTAMLAAREKKLHEILKANSAERGEEASHANDEDSVLKSMIAYGCNEEHLSFDFGCQLANIEGKLISLDMFDAINVDELEREIIKDLNNKKIPMFVNTTFGSTYSCSFDKLDLITKVAKKYGIWVHVNASYAGNYLICPSYRSFIEGLENANSICINLHKCLTQSSHTTFFWTTELKAVKESLPLSQNMLRTLHSNGSYDELATSASNRYKPLKIYLWLRLYGLEGLRAQIETIAKMTALFRRYMKDDGRLEDKTRAQDFGFIIFCCKDNKEGQTNEKTCRFCYYILKSGKMNVVLVSPRSVNMIKMSFNREHMTEMEIEESWNVLKSLLDEWQAEESRGTIATKWECNRLIGEGLTSMIAGPNGSLMLPARKDVMLAPMNIAQKPSSREPGIPSSSTTTAVAPTVTRNLKESLQNTMPLDVPTKQLNSKETIMAKKSSKSYSRENDEDTSTSSEERREEEVHDGSTSRRESEKSSSSRKLKDDESEKDESEKHSKATSRYEDHRPTSVSKDEVRSTSSISYKTIATDPLLKQSPINVPEQMVTDLQHKNQEGGFTEQKQRSVQQY</sequence>
<dbReference type="InterPro" id="IPR010977">
    <property type="entry name" value="Aromatic_deC"/>
</dbReference>
<evidence type="ECO:0000256" key="2">
    <source>
        <dbReference type="ARBA" id="ARBA00022793"/>
    </source>
</evidence>
<dbReference type="GO" id="GO:0019752">
    <property type="term" value="P:carboxylic acid metabolic process"/>
    <property type="evidence" value="ECO:0007669"/>
    <property type="project" value="InterPro"/>
</dbReference>
<evidence type="ECO:0000256" key="5">
    <source>
        <dbReference type="PIRSR" id="PIRSR602129-50"/>
    </source>
</evidence>
<proteinExistence type="predicted"/>
<keyword evidence="7" id="KW-1133">Transmembrane helix</keyword>
<comment type="cofactor">
    <cofactor evidence="1 5">
        <name>pyridoxal 5'-phosphate</name>
        <dbReference type="ChEBI" id="CHEBI:597326"/>
    </cofactor>
</comment>
<feature type="compositionally biased region" description="Basic and acidic residues" evidence="6">
    <location>
        <begin position="823"/>
        <end position="884"/>
    </location>
</feature>
<feature type="compositionally biased region" description="Basic residues" evidence="6">
    <location>
        <begin position="169"/>
        <end position="184"/>
    </location>
</feature>
<dbReference type="AlphaFoldDB" id="A0A0B2VTB5"/>
<keyword evidence="9" id="KW-1185">Reference proteome</keyword>
<dbReference type="PANTHER" id="PTHR11999">
    <property type="entry name" value="GROUP II PYRIDOXAL-5-PHOSPHATE DECARBOXYLASE"/>
    <property type="match status" value="1"/>
</dbReference>
<protein>
    <submittedName>
        <fullName evidence="8">Putative tyrosine decarboxylase 2</fullName>
    </submittedName>
</protein>
<keyword evidence="7" id="KW-0812">Transmembrane</keyword>